<feature type="non-terminal residue" evidence="1">
    <location>
        <position position="1"/>
    </location>
</feature>
<sequence>VSTSECEEDWSKAVYGLNWSFYVALV</sequence>
<dbReference type="AlphaFoldDB" id="A0A383B6N9"/>
<gene>
    <name evidence="1" type="ORF">METZ01_LOCUS468385</name>
</gene>
<evidence type="ECO:0000313" key="1">
    <source>
        <dbReference type="EMBL" id="SVE15531.1"/>
    </source>
</evidence>
<organism evidence="1">
    <name type="scientific">marine metagenome</name>
    <dbReference type="NCBI Taxonomy" id="408172"/>
    <lineage>
        <taxon>unclassified sequences</taxon>
        <taxon>metagenomes</taxon>
        <taxon>ecological metagenomes</taxon>
    </lineage>
</organism>
<proteinExistence type="predicted"/>
<reference evidence="1" key="1">
    <citation type="submission" date="2018-05" db="EMBL/GenBank/DDBJ databases">
        <authorList>
            <person name="Lanie J.A."/>
            <person name="Ng W.-L."/>
            <person name="Kazmierczak K.M."/>
            <person name="Andrzejewski T.M."/>
            <person name="Davidsen T.M."/>
            <person name="Wayne K.J."/>
            <person name="Tettelin H."/>
            <person name="Glass J.I."/>
            <person name="Rusch D."/>
            <person name="Podicherti R."/>
            <person name="Tsui H.-C.T."/>
            <person name="Winkler M.E."/>
        </authorList>
    </citation>
    <scope>NUCLEOTIDE SEQUENCE</scope>
</reference>
<protein>
    <submittedName>
        <fullName evidence="1">Uncharacterized protein</fullName>
    </submittedName>
</protein>
<accession>A0A383B6N9</accession>
<name>A0A383B6N9_9ZZZZ</name>
<dbReference type="EMBL" id="UINC01197847">
    <property type="protein sequence ID" value="SVE15531.1"/>
    <property type="molecule type" value="Genomic_DNA"/>
</dbReference>